<reference evidence="2 3" key="1">
    <citation type="submission" date="2021-06" db="EMBL/GenBank/DDBJ databases">
        <title>Genome-based taxonomic framework of Microbacterium strains isolated from marine environment, the description of four new species and reclassification of four preexisting species.</title>
        <authorList>
            <person name="Lee S.D."/>
            <person name="Kim S.-M."/>
            <person name="Byeon Y.-S."/>
            <person name="Yang H.L."/>
            <person name="Kim I.S."/>
        </authorList>
    </citation>
    <scope>NUCLEOTIDE SEQUENCE [LARGE SCALE GENOMIC DNA]</scope>
    <source>
        <strain evidence="2 3">SSW1-49</strain>
    </source>
</reference>
<dbReference type="Proteomes" id="UP001300096">
    <property type="component" value="Unassembled WGS sequence"/>
</dbReference>
<evidence type="ECO:0000259" key="1">
    <source>
        <dbReference type="Pfam" id="PF01370"/>
    </source>
</evidence>
<dbReference type="Pfam" id="PF01370">
    <property type="entry name" value="Epimerase"/>
    <property type="match status" value="1"/>
</dbReference>
<comment type="caution">
    <text evidence="2">The sequence shown here is derived from an EMBL/GenBank/DDBJ whole genome shotgun (WGS) entry which is preliminary data.</text>
</comment>
<dbReference type="RefSeq" id="WP_247628368.1">
    <property type="nucleotide sequence ID" value="NZ_JAHWXN010000001.1"/>
</dbReference>
<dbReference type="InterPro" id="IPR036291">
    <property type="entry name" value="NAD(P)-bd_dom_sf"/>
</dbReference>
<gene>
    <name evidence="2" type="ORF">KZC51_02095</name>
</gene>
<dbReference type="EMBL" id="JAHWXN010000001">
    <property type="protein sequence ID" value="MCK2034916.1"/>
    <property type="molecule type" value="Genomic_DNA"/>
</dbReference>
<proteinExistence type="predicted"/>
<feature type="domain" description="NAD-dependent epimerase/dehydratase" evidence="1">
    <location>
        <begin position="30"/>
        <end position="196"/>
    </location>
</feature>
<evidence type="ECO:0000313" key="2">
    <source>
        <dbReference type="EMBL" id="MCK2034916.1"/>
    </source>
</evidence>
<keyword evidence="3" id="KW-1185">Reference proteome</keyword>
<name>A0ABT0FA44_9MICO</name>
<dbReference type="SUPFAM" id="SSF51735">
    <property type="entry name" value="NAD(P)-binding Rossmann-fold domains"/>
    <property type="match status" value="1"/>
</dbReference>
<dbReference type="Gene3D" id="3.40.50.720">
    <property type="entry name" value="NAD(P)-binding Rossmann-like Domain"/>
    <property type="match status" value="1"/>
</dbReference>
<accession>A0ABT0FA44</accession>
<evidence type="ECO:0000313" key="3">
    <source>
        <dbReference type="Proteomes" id="UP001300096"/>
    </source>
</evidence>
<sequence>MEKLRHSNEEMIVASDDLVTWFGQQTGRLLVVGAGGKLGPSLLGLAADANRRAGQPVEIVAASRFSDDRARAEIERLGVTTVAADVTDIDDVRALPDADHVVYLAGAKFGTDGNESATWAANTFAPGLVADRYRGSRIAALSTGNVYPLSPVASGGPDESIAPDPVGEYAMSCLGRERMFEYAAHAFGTRVSLIRLNYAVELRYGVLVDLAQAIVDGKTIDLSMGHVNLVWQGYVNEVILRSLDHASAEPFRLNLAGDEVLSVRTLAHALGESLGIEPVLAGQEADTALLSDATLCHRLFGAPRVTIDELVAETAAWIGRGGETHGKPTKFERRDGKF</sequence>
<dbReference type="InterPro" id="IPR001509">
    <property type="entry name" value="Epimerase_deHydtase"/>
</dbReference>
<protein>
    <submittedName>
        <fullName evidence="2">NAD(P)-dependent oxidoreductase</fullName>
    </submittedName>
</protein>
<organism evidence="2 3">
    <name type="scientific">Microbacterium croceum</name>
    <dbReference type="NCBI Taxonomy" id="2851645"/>
    <lineage>
        <taxon>Bacteria</taxon>
        <taxon>Bacillati</taxon>
        <taxon>Actinomycetota</taxon>
        <taxon>Actinomycetes</taxon>
        <taxon>Micrococcales</taxon>
        <taxon>Microbacteriaceae</taxon>
        <taxon>Microbacterium</taxon>
    </lineage>
</organism>